<evidence type="ECO:0000256" key="1">
    <source>
        <dbReference type="SAM" id="MobiDB-lite"/>
    </source>
</evidence>
<comment type="caution">
    <text evidence="2">The sequence shown here is derived from an EMBL/GenBank/DDBJ whole genome shotgun (WGS) entry which is preliminary data.</text>
</comment>
<dbReference type="EMBL" id="SDMP01000003">
    <property type="protein sequence ID" value="RYR67137.1"/>
    <property type="molecule type" value="Genomic_DNA"/>
</dbReference>
<dbReference type="Proteomes" id="UP000289738">
    <property type="component" value="Chromosome A03"/>
</dbReference>
<organism evidence="2 3">
    <name type="scientific">Arachis hypogaea</name>
    <name type="common">Peanut</name>
    <dbReference type="NCBI Taxonomy" id="3818"/>
    <lineage>
        <taxon>Eukaryota</taxon>
        <taxon>Viridiplantae</taxon>
        <taxon>Streptophyta</taxon>
        <taxon>Embryophyta</taxon>
        <taxon>Tracheophyta</taxon>
        <taxon>Spermatophyta</taxon>
        <taxon>Magnoliopsida</taxon>
        <taxon>eudicotyledons</taxon>
        <taxon>Gunneridae</taxon>
        <taxon>Pentapetalae</taxon>
        <taxon>rosids</taxon>
        <taxon>fabids</taxon>
        <taxon>Fabales</taxon>
        <taxon>Fabaceae</taxon>
        <taxon>Papilionoideae</taxon>
        <taxon>50 kb inversion clade</taxon>
        <taxon>dalbergioids sensu lato</taxon>
        <taxon>Dalbergieae</taxon>
        <taxon>Pterocarpus clade</taxon>
        <taxon>Arachis</taxon>
    </lineage>
</organism>
<sequence length="124" mass="13988">MAPNWSLLHEVLTIFNGGMIDRIPWQTLPHFPPPRLNSPTPPPIPLTSPPPFTFNNRLTPLPFVPILPPSHHYQFQYNAQQLFQRDAQTITPEALEIVKDAIASSDVDHKTDAKRKAVPRRAVG</sequence>
<feature type="region of interest" description="Disordered" evidence="1">
    <location>
        <begin position="31"/>
        <end position="51"/>
    </location>
</feature>
<dbReference type="STRING" id="3818.A0A445DVH8"/>
<accession>A0A445DVH8</accession>
<name>A0A445DVH8_ARAHY</name>
<reference evidence="2 3" key="1">
    <citation type="submission" date="2019-01" db="EMBL/GenBank/DDBJ databases">
        <title>Sequencing of cultivated peanut Arachis hypogaea provides insights into genome evolution and oil improvement.</title>
        <authorList>
            <person name="Chen X."/>
        </authorList>
    </citation>
    <scope>NUCLEOTIDE SEQUENCE [LARGE SCALE GENOMIC DNA]</scope>
    <source>
        <strain evidence="3">cv. Fuhuasheng</strain>
        <tissue evidence="2">Leaves</tissue>
    </source>
</reference>
<dbReference type="AlphaFoldDB" id="A0A445DVH8"/>
<protein>
    <submittedName>
        <fullName evidence="2">Uncharacterized protein</fullName>
    </submittedName>
</protein>
<proteinExistence type="predicted"/>
<gene>
    <name evidence="2" type="ORF">Ahy_A03g013389</name>
</gene>
<evidence type="ECO:0000313" key="3">
    <source>
        <dbReference type="Proteomes" id="UP000289738"/>
    </source>
</evidence>
<keyword evidence="3" id="KW-1185">Reference proteome</keyword>
<evidence type="ECO:0000313" key="2">
    <source>
        <dbReference type="EMBL" id="RYR67137.1"/>
    </source>
</evidence>